<evidence type="ECO:0000313" key="10">
    <source>
        <dbReference type="EMBL" id="QNE89241.1"/>
    </source>
</evidence>
<dbReference type="InterPro" id="IPR018171">
    <property type="entry name" value="Pept_tRNA_hydro_CS"/>
</dbReference>
<dbReference type="GO" id="GO:0000049">
    <property type="term" value="F:tRNA binding"/>
    <property type="evidence" value="ECO:0007669"/>
    <property type="project" value="UniProtKB-UniRule"/>
</dbReference>
<comment type="similarity">
    <text evidence="5 7 9">Belongs to the PTH family.</text>
</comment>
<evidence type="ECO:0000256" key="2">
    <source>
        <dbReference type="ARBA" id="ARBA00022555"/>
    </source>
</evidence>
<protein>
    <recommendedName>
        <fullName evidence="6 7">Peptidyl-tRNA hydrolase</fullName>
        <shortName evidence="7">Pth</shortName>
        <ecNumber evidence="1 7">3.1.1.29</ecNumber>
    </recommendedName>
</protein>
<gene>
    <name evidence="7" type="primary">pth</name>
    <name evidence="10" type="ORF">H0194_09315</name>
</gene>
<feature type="site" description="Stabilizes the basic form of H active site to accept a proton" evidence="7">
    <location>
        <position position="140"/>
    </location>
</feature>
<feature type="site" description="Discriminates between blocked and unblocked aminoacyl-tRNA" evidence="7">
    <location>
        <position position="57"/>
    </location>
</feature>
<dbReference type="KEGG" id="cik:H0194_09315"/>
<evidence type="ECO:0000256" key="9">
    <source>
        <dbReference type="RuleBase" id="RU004320"/>
    </source>
</evidence>
<evidence type="ECO:0000256" key="7">
    <source>
        <dbReference type="HAMAP-Rule" id="MF_00083"/>
    </source>
</evidence>
<dbReference type="InterPro" id="IPR036416">
    <property type="entry name" value="Pept_tRNA_hydro_sf"/>
</dbReference>
<dbReference type="InterPro" id="IPR001328">
    <property type="entry name" value="Pept_tRNA_hydro"/>
</dbReference>
<keyword evidence="3 7" id="KW-0378">Hydrolase</keyword>
<dbReference type="GO" id="GO:0072344">
    <property type="term" value="P:rescue of stalled ribosome"/>
    <property type="evidence" value="ECO:0007669"/>
    <property type="project" value="UniProtKB-UniRule"/>
</dbReference>
<proteinExistence type="inferred from homology"/>
<dbReference type="Proteomes" id="UP000515743">
    <property type="component" value="Chromosome"/>
</dbReference>
<evidence type="ECO:0000256" key="8">
    <source>
        <dbReference type="RuleBase" id="RU000673"/>
    </source>
</evidence>
<accession>A0A7G7CNS5</accession>
<sequence length="234" mass="24629">MGPSLCETIGVVSFIKDFFSRFTRDRGALSRGTAASISSALELDDLNAEWLIVGLGNPGPKYAATRHNVGYMAIDDLLAATGDVLTPVKGVKAQVAPLQLGDAAVLAVRSTTFMNLSGEAVGALAAALDIPAERIIVLHDELDLPAHKTRIKLGGNENGHNGLKSMSEHLGTRDYLRVRMGIGRPQDGQPIVDWVLGGVDSGPGFDEAIATAVEAARLVVTDGLAKAQNLIHSR</sequence>
<keyword evidence="11" id="KW-1185">Reference proteome</keyword>
<dbReference type="SUPFAM" id="SSF53178">
    <property type="entry name" value="Peptidyl-tRNA hydrolase-like"/>
    <property type="match status" value="1"/>
</dbReference>
<feature type="active site" description="Proton acceptor" evidence="7">
    <location>
        <position position="67"/>
    </location>
</feature>
<dbReference type="PANTHER" id="PTHR17224">
    <property type="entry name" value="PEPTIDYL-TRNA HYDROLASE"/>
    <property type="match status" value="1"/>
</dbReference>
<feature type="binding site" evidence="7">
    <location>
        <position position="113"/>
    </location>
    <ligand>
        <name>tRNA</name>
        <dbReference type="ChEBI" id="CHEBI:17843"/>
    </ligand>
</feature>
<comment type="subcellular location">
    <subcellularLocation>
        <location evidence="7">Cytoplasm</location>
    </subcellularLocation>
</comment>
<keyword evidence="2 7" id="KW-0820">tRNA-binding</keyword>
<dbReference type="Pfam" id="PF01195">
    <property type="entry name" value="Pept_tRNA_hydro"/>
    <property type="match status" value="1"/>
</dbReference>
<keyword evidence="4 7" id="KW-0694">RNA-binding</keyword>
<organism evidence="10 11">
    <name type="scientific">Corynebacterium incognita</name>
    <dbReference type="NCBI Taxonomy" id="2754725"/>
    <lineage>
        <taxon>Bacteria</taxon>
        <taxon>Bacillati</taxon>
        <taxon>Actinomycetota</taxon>
        <taxon>Actinomycetes</taxon>
        <taxon>Mycobacteriales</taxon>
        <taxon>Corynebacteriaceae</taxon>
        <taxon>Corynebacterium</taxon>
    </lineage>
</organism>
<feature type="binding site" evidence="7">
    <location>
        <position position="115"/>
    </location>
    <ligand>
        <name>tRNA</name>
        <dbReference type="ChEBI" id="CHEBI:17843"/>
    </ligand>
</feature>
<keyword evidence="7" id="KW-0963">Cytoplasm</keyword>
<comment type="function">
    <text evidence="7">Catalyzes the release of premature peptidyl moieties from peptidyl-tRNA molecules trapped in stalled 50S ribosomal subunits, and thus maintains levels of free tRNAs and 50S ribosomes.</text>
</comment>
<dbReference type="EMBL" id="CP059404">
    <property type="protein sequence ID" value="QNE89241.1"/>
    <property type="molecule type" value="Genomic_DNA"/>
</dbReference>
<comment type="subunit">
    <text evidence="7">Monomer.</text>
</comment>
<dbReference type="Gene3D" id="3.40.50.1470">
    <property type="entry name" value="Peptidyl-tRNA hydrolase"/>
    <property type="match status" value="1"/>
</dbReference>
<evidence type="ECO:0000256" key="6">
    <source>
        <dbReference type="ARBA" id="ARBA00050038"/>
    </source>
</evidence>
<dbReference type="EC" id="3.1.1.29" evidence="1 7"/>
<evidence type="ECO:0000256" key="5">
    <source>
        <dbReference type="ARBA" id="ARBA00038063"/>
    </source>
</evidence>
<evidence type="ECO:0000256" key="4">
    <source>
        <dbReference type="ARBA" id="ARBA00022884"/>
    </source>
</evidence>
<feature type="binding site" evidence="7">
    <location>
        <position position="62"/>
    </location>
    <ligand>
        <name>tRNA</name>
        <dbReference type="ChEBI" id="CHEBI:17843"/>
    </ligand>
</feature>
<dbReference type="AlphaFoldDB" id="A0A7G7CNS5"/>
<dbReference type="CDD" id="cd00462">
    <property type="entry name" value="PTH"/>
    <property type="match status" value="1"/>
</dbReference>
<reference evidence="10 11" key="1">
    <citation type="submission" date="2020-07" db="EMBL/GenBank/DDBJ databases">
        <title>Complete genome and description of Corynebacterium incognita strain Marseille-Q3630 sp. nov.</title>
        <authorList>
            <person name="Boxberger M."/>
        </authorList>
    </citation>
    <scope>NUCLEOTIDE SEQUENCE [LARGE SCALE GENOMIC DNA]</scope>
    <source>
        <strain evidence="10 11">Marseille-Q3630</strain>
    </source>
</reference>
<dbReference type="GO" id="GO:0004045">
    <property type="term" value="F:peptidyl-tRNA hydrolase activity"/>
    <property type="evidence" value="ECO:0007669"/>
    <property type="project" value="UniProtKB-UniRule"/>
</dbReference>
<dbReference type="HAMAP" id="MF_00083">
    <property type="entry name" value="Pept_tRNA_hydro_bact"/>
    <property type="match status" value="1"/>
</dbReference>
<name>A0A7G7CNS5_9CORY</name>
<evidence type="ECO:0000313" key="11">
    <source>
        <dbReference type="Proteomes" id="UP000515743"/>
    </source>
</evidence>
<comment type="function">
    <text evidence="7">Hydrolyzes ribosome-free peptidyl-tRNAs (with 1 or more amino acids incorporated), which drop off the ribosome during protein synthesis, or as a result of ribosome stalling.</text>
</comment>
<evidence type="ECO:0000256" key="3">
    <source>
        <dbReference type="ARBA" id="ARBA00022801"/>
    </source>
</evidence>
<dbReference type="PANTHER" id="PTHR17224:SF1">
    <property type="entry name" value="PEPTIDYL-TRNA HYDROLASE"/>
    <property type="match status" value="1"/>
</dbReference>
<evidence type="ECO:0000256" key="1">
    <source>
        <dbReference type="ARBA" id="ARBA00013260"/>
    </source>
</evidence>
<dbReference type="PROSITE" id="PS01195">
    <property type="entry name" value="PEPT_TRNA_HYDROL_1"/>
    <property type="match status" value="1"/>
</dbReference>
<dbReference type="NCBIfam" id="TIGR00447">
    <property type="entry name" value="pth"/>
    <property type="match status" value="1"/>
</dbReference>
<feature type="binding site" evidence="7">
    <location>
        <position position="161"/>
    </location>
    <ligand>
        <name>tRNA</name>
        <dbReference type="ChEBI" id="CHEBI:17843"/>
    </ligand>
</feature>
<dbReference type="GO" id="GO:0005737">
    <property type="term" value="C:cytoplasm"/>
    <property type="evidence" value="ECO:0007669"/>
    <property type="project" value="UniProtKB-SubCell"/>
</dbReference>
<dbReference type="GO" id="GO:0006515">
    <property type="term" value="P:protein quality control for misfolded or incompletely synthesized proteins"/>
    <property type="evidence" value="ECO:0007669"/>
    <property type="project" value="UniProtKB-UniRule"/>
</dbReference>
<comment type="catalytic activity">
    <reaction evidence="7 8">
        <text>an N-acyl-L-alpha-aminoacyl-tRNA + H2O = an N-acyl-L-amino acid + a tRNA + H(+)</text>
        <dbReference type="Rhea" id="RHEA:54448"/>
        <dbReference type="Rhea" id="RHEA-COMP:10123"/>
        <dbReference type="Rhea" id="RHEA-COMP:13883"/>
        <dbReference type="ChEBI" id="CHEBI:15377"/>
        <dbReference type="ChEBI" id="CHEBI:15378"/>
        <dbReference type="ChEBI" id="CHEBI:59874"/>
        <dbReference type="ChEBI" id="CHEBI:78442"/>
        <dbReference type="ChEBI" id="CHEBI:138191"/>
        <dbReference type="EC" id="3.1.1.29"/>
    </reaction>
</comment>